<reference evidence="2 3" key="1">
    <citation type="journal article" date="2014" name="Am. J. Bot.">
        <title>Genome assembly and annotation for red clover (Trifolium pratense; Fabaceae).</title>
        <authorList>
            <person name="Istvanek J."/>
            <person name="Jaros M."/>
            <person name="Krenek A."/>
            <person name="Repkova J."/>
        </authorList>
    </citation>
    <scope>NUCLEOTIDE SEQUENCE [LARGE SCALE GENOMIC DNA]</scope>
    <source>
        <strain evidence="3">cv. Tatra</strain>
        <tissue evidence="2">Young leaves</tissue>
    </source>
</reference>
<name>A0A2K3NUI5_TRIPR</name>
<organism evidence="2 3">
    <name type="scientific">Trifolium pratense</name>
    <name type="common">Red clover</name>
    <dbReference type="NCBI Taxonomy" id="57577"/>
    <lineage>
        <taxon>Eukaryota</taxon>
        <taxon>Viridiplantae</taxon>
        <taxon>Streptophyta</taxon>
        <taxon>Embryophyta</taxon>
        <taxon>Tracheophyta</taxon>
        <taxon>Spermatophyta</taxon>
        <taxon>Magnoliopsida</taxon>
        <taxon>eudicotyledons</taxon>
        <taxon>Gunneridae</taxon>
        <taxon>Pentapetalae</taxon>
        <taxon>rosids</taxon>
        <taxon>fabids</taxon>
        <taxon>Fabales</taxon>
        <taxon>Fabaceae</taxon>
        <taxon>Papilionoideae</taxon>
        <taxon>50 kb inversion clade</taxon>
        <taxon>NPAAA clade</taxon>
        <taxon>Hologalegina</taxon>
        <taxon>IRL clade</taxon>
        <taxon>Trifolieae</taxon>
        <taxon>Trifolium</taxon>
    </lineage>
</organism>
<comment type="caution">
    <text evidence="2">The sequence shown here is derived from an EMBL/GenBank/DDBJ whole genome shotgun (WGS) entry which is preliminary data.</text>
</comment>
<feature type="region of interest" description="Disordered" evidence="1">
    <location>
        <begin position="85"/>
        <end position="121"/>
    </location>
</feature>
<evidence type="ECO:0000313" key="3">
    <source>
        <dbReference type="Proteomes" id="UP000236291"/>
    </source>
</evidence>
<gene>
    <name evidence="2" type="ORF">L195_g003176</name>
</gene>
<accession>A0A2K3NUI5</accession>
<evidence type="ECO:0000256" key="1">
    <source>
        <dbReference type="SAM" id="MobiDB-lite"/>
    </source>
</evidence>
<reference evidence="2 3" key="2">
    <citation type="journal article" date="2017" name="Front. Plant Sci.">
        <title>Gene Classification and Mining of Molecular Markers Useful in Red Clover (Trifolium pratense) Breeding.</title>
        <authorList>
            <person name="Istvanek J."/>
            <person name="Dluhosova J."/>
            <person name="Dluhos P."/>
            <person name="Patkova L."/>
            <person name="Nedelnik J."/>
            <person name="Repkova J."/>
        </authorList>
    </citation>
    <scope>NUCLEOTIDE SEQUENCE [LARGE SCALE GENOMIC DNA]</scope>
    <source>
        <strain evidence="3">cv. Tatra</strain>
        <tissue evidence="2">Young leaves</tissue>
    </source>
</reference>
<feature type="compositionally biased region" description="Polar residues" evidence="1">
    <location>
        <begin position="88"/>
        <end position="118"/>
    </location>
</feature>
<evidence type="ECO:0000313" key="2">
    <source>
        <dbReference type="EMBL" id="PNY06700.1"/>
    </source>
</evidence>
<proteinExistence type="predicted"/>
<dbReference type="AlphaFoldDB" id="A0A2K3NUI5"/>
<dbReference type="EMBL" id="ASHM01001454">
    <property type="protein sequence ID" value="PNY06700.1"/>
    <property type="molecule type" value="Genomic_DNA"/>
</dbReference>
<protein>
    <submittedName>
        <fullName evidence="2">Uncharacterized protein</fullName>
    </submittedName>
</protein>
<sequence length="252" mass="28975">MASSSTNLLQGAAMETSNNQALFSFHDLESFGHKGFSFHHLESFGHKGLEETYQQLLADRRFSEPPQPVNEVHVLHNLIQELIKENQRATPPTQLNKRAKTQFRTPDSSSKNYNVSSNRPRKGSYVPMKQCYVYIFPTHVDEKQQSATVFQVGEYCWGLRDDFQCMMPDNGSKIGGNYGLWVAEWLQMQNSFNNQVVGSAIDEIILMMRMVMALLLGAHNEMRDIILQASNQLWLDLHVKRDLALNLKRKRR</sequence>
<dbReference type="Proteomes" id="UP000236291">
    <property type="component" value="Unassembled WGS sequence"/>
</dbReference>